<feature type="compositionally biased region" description="Low complexity" evidence="1">
    <location>
        <begin position="359"/>
        <end position="372"/>
    </location>
</feature>
<evidence type="ECO:0000313" key="2">
    <source>
        <dbReference type="EMBL" id="KAK1569529.1"/>
    </source>
</evidence>
<evidence type="ECO:0000313" key="3">
    <source>
        <dbReference type="Proteomes" id="UP001230504"/>
    </source>
</evidence>
<dbReference type="Proteomes" id="UP001230504">
    <property type="component" value="Unassembled WGS sequence"/>
</dbReference>
<feature type="compositionally biased region" description="Acidic residues" evidence="1">
    <location>
        <begin position="260"/>
        <end position="271"/>
    </location>
</feature>
<protein>
    <submittedName>
        <fullName evidence="2">Uncharacterized protein</fullName>
    </submittedName>
</protein>
<dbReference type="AlphaFoldDB" id="A0AAD8PLJ6"/>
<proteinExistence type="predicted"/>
<comment type="caution">
    <text evidence="2">The sequence shown here is derived from an EMBL/GenBank/DDBJ whole genome shotgun (WGS) entry which is preliminary data.</text>
</comment>
<reference evidence="2" key="1">
    <citation type="submission" date="2021-06" db="EMBL/GenBank/DDBJ databases">
        <title>Comparative genomics, transcriptomics and evolutionary studies reveal genomic signatures of adaptation to plant cell wall in hemibiotrophic fungi.</title>
        <authorList>
            <consortium name="DOE Joint Genome Institute"/>
            <person name="Baroncelli R."/>
            <person name="Diaz J.F."/>
            <person name="Benocci T."/>
            <person name="Peng M."/>
            <person name="Battaglia E."/>
            <person name="Haridas S."/>
            <person name="Andreopoulos W."/>
            <person name="Labutti K."/>
            <person name="Pangilinan J."/>
            <person name="Floch G.L."/>
            <person name="Makela M.R."/>
            <person name="Henrissat B."/>
            <person name="Grigoriev I.V."/>
            <person name="Crouch J.A."/>
            <person name="De Vries R.P."/>
            <person name="Sukno S.A."/>
            <person name="Thon M.R."/>
        </authorList>
    </citation>
    <scope>NUCLEOTIDE SEQUENCE</scope>
    <source>
        <strain evidence="2">CBS 125086</strain>
    </source>
</reference>
<feature type="region of interest" description="Disordered" evidence="1">
    <location>
        <begin position="253"/>
        <end position="391"/>
    </location>
</feature>
<sequence length="468" mass="51737">MADNNNNNGNQSGANQERLNFIDSYPYNAAPSSNVVSTFMNDVFAPAAATRPQAASRAIASLYASVEGHGRHLHAQLRENPDVAAKDIRAERANATLQDRWGPHPWVPAAYAPRPPIAPLIIRKMAWITDKVLSRPGATADDLAALWAGSPRDPENAGLLLRTLVTSGASNLTKTVAVQAAKLLEAELQAADAEAARLQRLGAQAAEERDWAEMELLDPDDDAAQRMLALHEAELEEAEEEAEMLRLVQDAEEQLRQQQEEEEEEEQPEETEGSRHYDEAFIMHSGNQDNDNFFGYDADGPNDDEPALPQTSPLMSRPRPESDSESDAPPRQRRRTATTVSSESESEPESEPEPEPVSDSDTSSSPAPAPASRPRRPRRPRSPAADQQEEIERIAESIYRSTMSQLRQGAFTRHMPLADRRDIAWRARAGILDAAAIRDEGIAEPNNEPRVGQTFEDYLDSEDDEMWA</sequence>
<feature type="compositionally biased region" description="Basic and acidic residues" evidence="1">
    <location>
        <begin position="272"/>
        <end position="281"/>
    </location>
</feature>
<dbReference type="EMBL" id="JAHLJV010000131">
    <property type="protein sequence ID" value="KAK1569529.1"/>
    <property type="molecule type" value="Genomic_DNA"/>
</dbReference>
<name>A0AAD8PLJ6_9PEZI</name>
<dbReference type="RefSeq" id="XP_060407762.1">
    <property type="nucleotide sequence ID" value="XM_060564330.1"/>
</dbReference>
<organism evidence="2 3">
    <name type="scientific">Colletotrichum navitas</name>
    <dbReference type="NCBI Taxonomy" id="681940"/>
    <lineage>
        <taxon>Eukaryota</taxon>
        <taxon>Fungi</taxon>
        <taxon>Dikarya</taxon>
        <taxon>Ascomycota</taxon>
        <taxon>Pezizomycotina</taxon>
        <taxon>Sordariomycetes</taxon>
        <taxon>Hypocreomycetidae</taxon>
        <taxon>Glomerellales</taxon>
        <taxon>Glomerellaceae</taxon>
        <taxon>Colletotrichum</taxon>
        <taxon>Colletotrichum graminicola species complex</taxon>
    </lineage>
</organism>
<keyword evidence="3" id="KW-1185">Reference proteome</keyword>
<feature type="compositionally biased region" description="Acidic residues" evidence="1">
    <location>
        <begin position="457"/>
        <end position="468"/>
    </location>
</feature>
<dbReference type="GeneID" id="85448570"/>
<evidence type="ECO:0000256" key="1">
    <source>
        <dbReference type="SAM" id="MobiDB-lite"/>
    </source>
</evidence>
<gene>
    <name evidence="2" type="ORF">LY79DRAFT_674593</name>
</gene>
<feature type="compositionally biased region" description="Acidic residues" evidence="1">
    <location>
        <begin position="344"/>
        <end position="358"/>
    </location>
</feature>
<feature type="region of interest" description="Disordered" evidence="1">
    <location>
        <begin position="443"/>
        <end position="468"/>
    </location>
</feature>
<accession>A0AAD8PLJ6</accession>